<dbReference type="RefSeq" id="XP_004367031.1">
    <property type="nucleotide sequence ID" value="XM_004366974.1"/>
</dbReference>
<evidence type="ECO:0000256" key="3">
    <source>
        <dbReference type="SAM" id="MobiDB-lite"/>
    </source>
</evidence>
<name>F4PVN4_CACFS</name>
<dbReference type="Gene3D" id="3.40.50.720">
    <property type="entry name" value="NAD(P)-binding Rossmann-like Domain"/>
    <property type="match status" value="1"/>
</dbReference>
<feature type="transmembrane region" description="Helical" evidence="4">
    <location>
        <begin position="20"/>
        <end position="43"/>
    </location>
</feature>
<dbReference type="Proteomes" id="UP000007797">
    <property type="component" value="Unassembled WGS sequence"/>
</dbReference>
<dbReference type="SUPFAM" id="SSF51735">
    <property type="entry name" value="NAD(P)-binding Rossmann-fold domains"/>
    <property type="match status" value="1"/>
</dbReference>
<evidence type="ECO:0000256" key="4">
    <source>
        <dbReference type="SAM" id="Phobius"/>
    </source>
</evidence>
<keyword evidence="4" id="KW-0472">Membrane</keyword>
<dbReference type="STRING" id="1054147.F4PVN4"/>
<dbReference type="InterPro" id="IPR036291">
    <property type="entry name" value="NAD(P)-bd_dom_sf"/>
</dbReference>
<feature type="region of interest" description="Disordered" evidence="3">
    <location>
        <begin position="314"/>
        <end position="333"/>
    </location>
</feature>
<dbReference type="OMA" id="PEMGLYP"/>
<accession>F4PVN4</accession>
<dbReference type="Pfam" id="PF00106">
    <property type="entry name" value="adh_short"/>
    <property type="match status" value="1"/>
</dbReference>
<dbReference type="GO" id="GO:0016491">
    <property type="term" value="F:oxidoreductase activity"/>
    <property type="evidence" value="ECO:0007669"/>
    <property type="project" value="UniProtKB-KW"/>
</dbReference>
<dbReference type="AlphaFoldDB" id="F4PVN4"/>
<keyword evidence="2" id="KW-0560">Oxidoreductase</keyword>
<dbReference type="PANTHER" id="PTHR44196">
    <property type="entry name" value="DEHYDROGENASE/REDUCTASE SDR FAMILY MEMBER 7B"/>
    <property type="match status" value="1"/>
</dbReference>
<organism evidence="5 6">
    <name type="scientific">Cavenderia fasciculata</name>
    <name type="common">Slime mold</name>
    <name type="synonym">Dictyostelium fasciculatum</name>
    <dbReference type="NCBI Taxonomy" id="261658"/>
    <lineage>
        <taxon>Eukaryota</taxon>
        <taxon>Amoebozoa</taxon>
        <taxon>Evosea</taxon>
        <taxon>Eumycetozoa</taxon>
        <taxon>Dictyostelia</taxon>
        <taxon>Acytosteliales</taxon>
        <taxon>Cavenderiaceae</taxon>
        <taxon>Cavenderia</taxon>
    </lineage>
</organism>
<dbReference type="OrthoDB" id="16936at2759"/>
<keyword evidence="6" id="KW-1185">Reference proteome</keyword>
<gene>
    <name evidence="5" type="ORF">DFA_07165</name>
</gene>
<comment type="similarity">
    <text evidence="1">Belongs to the short-chain dehydrogenases/reductases (SDR) family.</text>
</comment>
<evidence type="ECO:0000313" key="5">
    <source>
        <dbReference type="EMBL" id="EGG20048.1"/>
    </source>
</evidence>
<dbReference type="InterPro" id="IPR002347">
    <property type="entry name" value="SDR_fam"/>
</dbReference>
<sequence length="333" mass="36364">MSLKEVLLSFLQIIPDLITLTVQIIGCLLFSFISPLLHLINLFKVKQFPSPKTIVITGASSGIGRSLAIQYADKGKVIAITGRNRDRLNEVAKKIADKGAIVEIGEFDVSNRSEMSRWLLSLDKRSPVDLVIANAGTSEFVLGDEAGTFEDRSYQIVETNVLGVLNTINPLLPIMRQRKHGQIVIVGSMSTYFCHVLAHYVASKCWVHGLATTLRKELVHYGVGVTLLTPGFVQTGMTTSLPSSIKTPMIITADQSAAIFKQGISENRAQVIDNFGTSLIGTIVQRVPLNLKDAYHVIAEYIYPSGEYDIFAKSDPSSSSVPPTTTSAKKNQI</sequence>
<keyword evidence="4" id="KW-1133">Transmembrane helix</keyword>
<dbReference type="PRINTS" id="PR00081">
    <property type="entry name" value="GDHRDH"/>
</dbReference>
<dbReference type="GeneID" id="14872402"/>
<dbReference type="GO" id="GO:0016020">
    <property type="term" value="C:membrane"/>
    <property type="evidence" value="ECO:0007669"/>
    <property type="project" value="TreeGrafter"/>
</dbReference>
<dbReference type="KEGG" id="dfa:DFA_07165"/>
<evidence type="ECO:0000256" key="2">
    <source>
        <dbReference type="ARBA" id="ARBA00023002"/>
    </source>
</evidence>
<dbReference type="PANTHER" id="PTHR44196:SF1">
    <property type="entry name" value="DEHYDROGENASE_REDUCTASE SDR FAMILY MEMBER 7B"/>
    <property type="match status" value="1"/>
</dbReference>
<evidence type="ECO:0000313" key="6">
    <source>
        <dbReference type="Proteomes" id="UP000007797"/>
    </source>
</evidence>
<feature type="transmembrane region" description="Helical" evidence="4">
    <location>
        <begin position="183"/>
        <end position="202"/>
    </location>
</feature>
<proteinExistence type="inferred from homology"/>
<keyword evidence="4" id="KW-0812">Transmembrane</keyword>
<feature type="compositionally biased region" description="Low complexity" evidence="3">
    <location>
        <begin position="314"/>
        <end position="327"/>
    </location>
</feature>
<protein>
    <submittedName>
        <fullName evidence="5">Short-chain dehydrogenase/reductase family protein</fullName>
    </submittedName>
</protein>
<dbReference type="EMBL" id="GL883013">
    <property type="protein sequence ID" value="EGG20048.1"/>
    <property type="molecule type" value="Genomic_DNA"/>
</dbReference>
<evidence type="ECO:0000256" key="1">
    <source>
        <dbReference type="ARBA" id="ARBA00006484"/>
    </source>
</evidence>
<reference evidence="6" key="1">
    <citation type="journal article" date="2011" name="Genome Res.">
        <title>Phylogeny-wide analysis of social amoeba genomes highlights ancient origins for complex intercellular communication.</title>
        <authorList>
            <person name="Heidel A.J."/>
            <person name="Lawal H.M."/>
            <person name="Felder M."/>
            <person name="Schilde C."/>
            <person name="Helps N.R."/>
            <person name="Tunggal B."/>
            <person name="Rivero F."/>
            <person name="John U."/>
            <person name="Schleicher M."/>
            <person name="Eichinger L."/>
            <person name="Platzer M."/>
            <person name="Noegel A.A."/>
            <person name="Schaap P."/>
            <person name="Gloeckner G."/>
        </authorList>
    </citation>
    <scope>NUCLEOTIDE SEQUENCE [LARGE SCALE GENOMIC DNA]</scope>
    <source>
        <strain evidence="6">SH3</strain>
    </source>
</reference>